<gene>
    <name evidence="1" type="ORF">BDK92_2593</name>
</gene>
<proteinExistence type="predicted"/>
<reference evidence="1 2" key="1">
    <citation type="submission" date="2018-10" db="EMBL/GenBank/DDBJ databases">
        <title>Sequencing the genomes of 1000 actinobacteria strains.</title>
        <authorList>
            <person name="Klenk H.-P."/>
        </authorList>
    </citation>
    <scope>NUCLEOTIDE SEQUENCE [LARGE SCALE GENOMIC DNA]</scope>
    <source>
        <strain evidence="1 2">DSM 45175</strain>
    </source>
</reference>
<dbReference type="EMBL" id="RBKT01000001">
    <property type="protein sequence ID" value="RKR88283.1"/>
    <property type="molecule type" value="Genomic_DNA"/>
</dbReference>
<sequence length="69" mass="7688">MPCKVRWTPEQVRELGLVTSLETAGQILGIGRSKAYELARHDQFPVRVMRVGRCYRVAVPGILAHLGAE</sequence>
<evidence type="ECO:0000313" key="1">
    <source>
        <dbReference type="EMBL" id="RKR88283.1"/>
    </source>
</evidence>
<comment type="caution">
    <text evidence="1">The sequence shown here is derived from an EMBL/GenBank/DDBJ whole genome shotgun (WGS) entry which is preliminary data.</text>
</comment>
<keyword evidence="2" id="KW-1185">Reference proteome</keyword>
<protein>
    <recommendedName>
        <fullName evidence="3">Helix-turn-helix protein</fullName>
    </recommendedName>
</protein>
<accession>A0A495JHC7</accession>
<dbReference type="AlphaFoldDB" id="A0A495JHC7"/>
<name>A0A495JHC7_9ACTN</name>
<organism evidence="1 2">
    <name type="scientific">Micromonospora pisi</name>
    <dbReference type="NCBI Taxonomy" id="589240"/>
    <lineage>
        <taxon>Bacteria</taxon>
        <taxon>Bacillati</taxon>
        <taxon>Actinomycetota</taxon>
        <taxon>Actinomycetes</taxon>
        <taxon>Micromonosporales</taxon>
        <taxon>Micromonosporaceae</taxon>
        <taxon>Micromonospora</taxon>
    </lineage>
</organism>
<dbReference type="Proteomes" id="UP000277671">
    <property type="component" value="Unassembled WGS sequence"/>
</dbReference>
<evidence type="ECO:0000313" key="2">
    <source>
        <dbReference type="Proteomes" id="UP000277671"/>
    </source>
</evidence>
<evidence type="ECO:0008006" key="3">
    <source>
        <dbReference type="Google" id="ProtNLM"/>
    </source>
</evidence>